<keyword evidence="2" id="KW-0472">Membrane</keyword>
<feature type="domain" description="Polysaccharide export protein N-terminal" evidence="3">
    <location>
        <begin position="48"/>
        <end position="147"/>
    </location>
</feature>
<evidence type="ECO:0000259" key="3">
    <source>
        <dbReference type="Pfam" id="PF02563"/>
    </source>
</evidence>
<keyword evidence="5" id="KW-1185">Reference proteome</keyword>
<organism evidence="4 5">
    <name type="scientific">Gramella jeungdoensis</name>
    <dbReference type="NCBI Taxonomy" id="708091"/>
    <lineage>
        <taxon>Bacteria</taxon>
        <taxon>Pseudomonadati</taxon>
        <taxon>Bacteroidota</taxon>
        <taxon>Flavobacteriia</taxon>
        <taxon>Flavobacteriales</taxon>
        <taxon>Flavobacteriaceae</taxon>
        <taxon>Christiangramia</taxon>
    </lineage>
</organism>
<dbReference type="InterPro" id="IPR049712">
    <property type="entry name" value="Poly_export"/>
</dbReference>
<evidence type="ECO:0000313" key="4">
    <source>
        <dbReference type="EMBL" id="MCM8568762.1"/>
    </source>
</evidence>
<keyword evidence="1" id="KW-0732">Signal</keyword>
<sequence>MQSPQFFRPVITMFLITILTTSCVSRKEIVYFQGLEKADEVLDENINTSLEIKPNDLLTISVSAPEQEAALPFNLPVIGVPQGGMQGELTVGGRQQMQTYLVDSDGNIEFPVLGTVSVEGLSRQELSGKLKEQISEYVQDPIVNIRIVNFQVSVLGEVNRPGTFDVKDEYLSLPKALGLAGDLSIYGRRDNVLVMREENDKKIHAYLDLTDPSVINSPFYYLQQNDVLYVEPNGAQMQSASYNRNAGVYISIASVLISLAVLITN</sequence>
<accession>A0ABT0YZ64</accession>
<dbReference type="EMBL" id="JAMSCK010000002">
    <property type="protein sequence ID" value="MCM8568762.1"/>
    <property type="molecule type" value="Genomic_DNA"/>
</dbReference>
<protein>
    <submittedName>
        <fullName evidence="4">Polysaccharide biosynthesis/export family protein</fullName>
    </submittedName>
</protein>
<evidence type="ECO:0000256" key="1">
    <source>
        <dbReference type="ARBA" id="ARBA00022729"/>
    </source>
</evidence>
<feature type="transmembrane region" description="Helical" evidence="2">
    <location>
        <begin position="6"/>
        <end position="24"/>
    </location>
</feature>
<dbReference type="PANTHER" id="PTHR33619">
    <property type="entry name" value="POLYSACCHARIDE EXPORT PROTEIN GFCE-RELATED"/>
    <property type="match status" value="1"/>
</dbReference>
<keyword evidence="2" id="KW-1133">Transmembrane helix</keyword>
<dbReference type="InterPro" id="IPR003715">
    <property type="entry name" value="Poly_export_N"/>
</dbReference>
<comment type="caution">
    <text evidence="4">The sequence shown here is derived from an EMBL/GenBank/DDBJ whole genome shotgun (WGS) entry which is preliminary data.</text>
</comment>
<name>A0ABT0YZ64_9FLAO</name>
<reference evidence="4" key="1">
    <citation type="submission" date="2022-06" db="EMBL/GenBank/DDBJ databases">
        <title>Gramella sediminis sp. nov., isolated from deep-sea sediment of the Indian Ocean.</title>
        <authorList>
            <person name="Yang L."/>
        </authorList>
    </citation>
    <scope>NUCLEOTIDE SEQUENCE</scope>
    <source>
        <strain evidence="4">HMD3159</strain>
    </source>
</reference>
<proteinExistence type="predicted"/>
<evidence type="ECO:0000256" key="2">
    <source>
        <dbReference type="SAM" id="Phobius"/>
    </source>
</evidence>
<feature type="transmembrane region" description="Helical" evidence="2">
    <location>
        <begin position="246"/>
        <end position="264"/>
    </location>
</feature>
<dbReference type="Gene3D" id="3.30.1950.10">
    <property type="entry name" value="wza like domain"/>
    <property type="match status" value="1"/>
</dbReference>
<gene>
    <name evidence="4" type="ORF">NE848_05195</name>
</gene>
<evidence type="ECO:0000313" key="5">
    <source>
        <dbReference type="Proteomes" id="UP001155077"/>
    </source>
</evidence>
<dbReference type="RefSeq" id="WP_252111162.1">
    <property type="nucleotide sequence ID" value="NZ_JAMSCK010000002.1"/>
</dbReference>
<keyword evidence="2" id="KW-0812">Transmembrane</keyword>
<dbReference type="Pfam" id="PF02563">
    <property type="entry name" value="Poly_export"/>
    <property type="match status" value="1"/>
</dbReference>
<dbReference type="PANTHER" id="PTHR33619:SF3">
    <property type="entry name" value="POLYSACCHARIDE EXPORT PROTEIN GFCE-RELATED"/>
    <property type="match status" value="1"/>
</dbReference>
<dbReference type="Proteomes" id="UP001155077">
    <property type="component" value="Unassembled WGS sequence"/>
</dbReference>